<feature type="compositionally biased region" description="Basic and acidic residues" evidence="1">
    <location>
        <begin position="282"/>
        <end position="291"/>
    </location>
</feature>
<feature type="compositionally biased region" description="Gly residues" evidence="1">
    <location>
        <begin position="250"/>
        <end position="263"/>
    </location>
</feature>
<feature type="compositionally biased region" description="Acidic residues" evidence="1">
    <location>
        <begin position="266"/>
        <end position="281"/>
    </location>
</feature>
<evidence type="ECO:0000313" key="2">
    <source>
        <dbReference type="EMBL" id="KAL1511273.1"/>
    </source>
</evidence>
<feature type="compositionally biased region" description="Low complexity" evidence="1">
    <location>
        <begin position="292"/>
        <end position="309"/>
    </location>
</feature>
<proteinExistence type="predicted"/>
<feature type="region of interest" description="Disordered" evidence="1">
    <location>
        <begin position="220"/>
        <end position="309"/>
    </location>
</feature>
<gene>
    <name evidence="2" type="ORF">AB1Y20_006081</name>
</gene>
<evidence type="ECO:0000256" key="1">
    <source>
        <dbReference type="SAM" id="MobiDB-lite"/>
    </source>
</evidence>
<dbReference type="Proteomes" id="UP001515480">
    <property type="component" value="Unassembled WGS sequence"/>
</dbReference>
<protein>
    <recommendedName>
        <fullName evidence="4">Fe2OG dioxygenase domain-containing protein</fullName>
    </recommendedName>
</protein>
<comment type="caution">
    <text evidence="2">The sequence shown here is derived from an EMBL/GenBank/DDBJ whole genome shotgun (WGS) entry which is preliminary data.</text>
</comment>
<evidence type="ECO:0008006" key="4">
    <source>
        <dbReference type="Google" id="ProtNLM"/>
    </source>
</evidence>
<name>A0AB34J0Q8_PRYPA</name>
<dbReference type="PANTHER" id="PTHR35169">
    <property type="entry name" value="FE2OG DIOXYGENASE DOMAIN-CONTAINING PROTEIN"/>
    <property type="match status" value="1"/>
</dbReference>
<dbReference type="AlphaFoldDB" id="A0AB34J0Q8"/>
<feature type="compositionally biased region" description="Acidic residues" evidence="1">
    <location>
        <begin position="231"/>
        <end position="246"/>
    </location>
</feature>
<evidence type="ECO:0000313" key="3">
    <source>
        <dbReference type="Proteomes" id="UP001515480"/>
    </source>
</evidence>
<dbReference type="EMBL" id="JBGBPQ010000014">
    <property type="protein sequence ID" value="KAL1511273.1"/>
    <property type="molecule type" value="Genomic_DNA"/>
</dbReference>
<dbReference type="PANTHER" id="PTHR35169:SF1">
    <property type="entry name" value="PROLYL 4-HYDROXYLASE ALPHA SUBUNIT FE(2+) 2OG DIOXYGENASE DOMAIN-CONTAINING PROTEIN"/>
    <property type="match status" value="1"/>
</dbReference>
<accession>A0AB34J0Q8</accession>
<sequence length="615" mass="65261">MKRQRLDGALAAVRRSERPQLHSNDAELLALAEAALIAPYHAAAAADLLLLVEGELPPPAPAPPTLALSRGACRQLLEECLHDGECRMDLAGRAAAAALAASASVFDLAGRLADECFAVGLARRHAARLAVEGVLSAHAAEARAKATAAALERSVRAADVAQLLACLEAARLGACALNVLSVLVFLRVLPEAAVVEWGGAGGGGAPAWAAPLLEWIAREEEEEEKGGRGEEGEEEGGGGGEGEEEEARVGGEGGGGGGRSGGRGEGEEEEVVGGGEGEGEEEVRGGREGEASRGAPGGASASAAGRAEGAPLWREVKTHESDWDPAAAPPVLNAQLGCGDAIVVLDHLVDEGAPRSEQRAELLAHLIGAEPPGPAPPRRRWERTTCDGAGLPASWGVQPRVLQALEDEPPRAVLEVQSRLRRLYPEYTVAHMPSCPFAPRAEGEAQAAGRFHCTSFVANAAVYGNCFQWHVDADPSSLPPCRWLDRFGDYLNGTRGKPLFVSLIVYLDSEWRSDWDAETLFLEQSKGVGFFVQPRPGRAVLMHQDVFHRLSTPSMLARRPRYSLVWKLLFIPQHDASLREGDDNEGRPETICRQEWGPPLIIGDVQAINKPSLGK</sequence>
<reference evidence="2 3" key="1">
    <citation type="journal article" date="2024" name="Science">
        <title>Giant polyketide synthase enzymes in the biosynthesis of giant marine polyether toxins.</title>
        <authorList>
            <person name="Fallon T.R."/>
            <person name="Shende V.V."/>
            <person name="Wierzbicki I.H."/>
            <person name="Pendleton A.L."/>
            <person name="Watervoot N.F."/>
            <person name="Auber R.P."/>
            <person name="Gonzalez D.J."/>
            <person name="Wisecaver J.H."/>
            <person name="Moore B.S."/>
        </authorList>
    </citation>
    <scope>NUCLEOTIDE SEQUENCE [LARGE SCALE GENOMIC DNA]</scope>
    <source>
        <strain evidence="2 3">12B1</strain>
    </source>
</reference>
<keyword evidence="3" id="KW-1185">Reference proteome</keyword>
<dbReference type="Gene3D" id="2.60.120.620">
    <property type="entry name" value="q2cbj1_9rhob like domain"/>
    <property type="match status" value="1"/>
</dbReference>
<organism evidence="2 3">
    <name type="scientific">Prymnesium parvum</name>
    <name type="common">Toxic golden alga</name>
    <dbReference type="NCBI Taxonomy" id="97485"/>
    <lineage>
        <taxon>Eukaryota</taxon>
        <taxon>Haptista</taxon>
        <taxon>Haptophyta</taxon>
        <taxon>Prymnesiophyceae</taxon>
        <taxon>Prymnesiales</taxon>
        <taxon>Prymnesiaceae</taxon>
        <taxon>Prymnesium</taxon>
    </lineage>
</organism>